<gene>
    <name evidence="2" type="ORF">CEXT_381871</name>
</gene>
<organism evidence="2 3">
    <name type="scientific">Caerostris extrusa</name>
    <name type="common">Bark spider</name>
    <name type="synonym">Caerostris bankana</name>
    <dbReference type="NCBI Taxonomy" id="172846"/>
    <lineage>
        <taxon>Eukaryota</taxon>
        <taxon>Metazoa</taxon>
        <taxon>Ecdysozoa</taxon>
        <taxon>Arthropoda</taxon>
        <taxon>Chelicerata</taxon>
        <taxon>Arachnida</taxon>
        <taxon>Araneae</taxon>
        <taxon>Araneomorphae</taxon>
        <taxon>Entelegynae</taxon>
        <taxon>Araneoidea</taxon>
        <taxon>Araneidae</taxon>
        <taxon>Caerostris</taxon>
    </lineage>
</organism>
<sequence>MQSKMWQATFKHFYFHLRLRDTFAIDSGSPTPREKRPRGPPWERSQKLQRLFKGRRESLIPIAEGKVVCGWMQCVEP</sequence>
<accession>A0AAV4WGA7</accession>
<dbReference type="AlphaFoldDB" id="A0AAV4WGA7"/>
<dbReference type="EMBL" id="BPLR01016058">
    <property type="protein sequence ID" value="GIY80879.1"/>
    <property type="molecule type" value="Genomic_DNA"/>
</dbReference>
<evidence type="ECO:0000313" key="2">
    <source>
        <dbReference type="EMBL" id="GIY80879.1"/>
    </source>
</evidence>
<name>A0AAV4WGA7_CAEEX</name>
<comment type="caution">
    <text evidence="2">The sequence shown here is derived from an EMBL/GenBank/DDBJ whole genome shotgun (WGS) entry which is preliminary data.</text>
</comment>
<proteinExistence type="predicted"/>
<keyword evidence="3" id="KW-1185">Reference proteome</keyword>
<feature type="region of interest" description="Disordered" evidence="1">
    <location>
        <begin position="24"/>
        <end position="45"/>
    </location>
</feature>
<reference evidence="2 3" key="1">
    <citation type="submission" date="2021-06" db="EMBL/GenBank/DDBJ databases">
        <title>Caerostris extrusa draft genome.</title>
        <authorList>
            <person name="Kono N."/>
            <person name="Arakawa K."/>
        </authorList>
    </citation>
    <scope>NUCLEOTIDE SEQUENCE [LARGE SCALE GENOMIC DNA]</scope>
</reference>
<protein>
    <submittedName>
        <fullName evidence="2">Uncharacterized protein</fullName>
    </submittedName>
</protein>
<dbReference type="Proteomes" id="UP001054945">
    <property type="component" value="Unassembled WGS sequence"/>
</dbReference>
<evidence type="ECO:0000256" key="1">
    <source>
        <dbReference type="SAM" id="MobiDB-lite"/>
    </source>
</evidence>
<evidence type="ECO:0000313" key="3">
    <source>
        <dbReference type="Proteomes" id="UP001054945"/>
    </source>
</evidence>